<dbReference type="AlphaFoldDB" id="A0A9P7UXM8"/>
<dbReference type="InterPro" id="IPR032675">
    <property type="entry name" value="LRR_dom_sf"/>
</dbReference>
<reference evidence="2" key="1">
    <citation type="journal article" date="2021" name="Genome Biol. Evol.">
        <title>The assembled and annotated genome of the fairy-ring fungus Marasmius oreades.</title>
        <authorList>
            <person name="Hiltunen M."/>
            <person name="Ament-Velasquez S.L."/>
            <person name="Johannesson H."/>
        </authorList>
    </citation>
    <scope>NUCLEOTIDE SEQUENCE</scope>
    <source>
        <strain evidence="2">03SP1</strain>
    </source>
</reference>
<feature type="region of interest" description="Disordered" evidence="1">
    <location>
        <begin position="13"/>
        <end position="39"/>
    </location>
</feature>
<gene>
    <name evidence="2" type="ORF">E1B28_003970</name>
</gene>
<evidence type="ECO:0008006" key="4">
    <source>
        <dbReference type="Google" id="ProtNLM"/>
    </source>
</evidence>
<sequence length="530" mass="60114">MATMHAPCACPYCGSSSSSIEAPPTEVESLSKDNEPPSDLKRRSILQNLCQVQERLEVVANKIKLMEEAILVLSKERERLKEYARTYKTILNPVRCLPEMVLREIFFACIQDLSGIMGVYWHKSGNKRSRIRNSLNPNKPPWTLSQVCSTWRTDALSYSALWSYISISFPRQTSPVTSWNRRLSQLMLQLSRSRSHPLSVALQSHVPVTPHNPLLISVCSHAARWENLRLRFDDVSFNDVQKMLSPLLKGHLPNLRCLQWIVHRNIHEDSGTVFDTFEDVPNLVDLAIHPHHADLASFVRLPWSQITNYSAIRSRLSKDCMILLQMTNLSSLYIIDPSNLDGVPPLSLPSLIKLSVVARPEFAINHVGPLLESLMLENLQELQISADLTIKSLSDFVTRVAPTLRSFWLNVATMSHDAIIEVLEIIPGLTSLSIQHPTNHFIRALAETTPNGTPRLLPRLSDLRLFSAHEIDDMDSFADMVALRTDKGRYLQRLCFDDQFPVGPDDLRELRATGLDVLWFTPHWSATPFP</sequence>
<dbReference type="GeneID" id="66073046"/>
<organism evidence="2 3">
    <name type="scientific">Marasmius oreades</name>
    <name type="common">fairy-ring Marasmius</name>
    <dbReference type="NCBI Taxonomy" id="181124"/>
    <lineage>
        <taxon>Eukaryota</taxon>
        <taxon>Fungi</taxon>
        <taxon>Dikarya</taxon>
        <taxon>Basidiomycota</taxon>
        <taxon>Agaricomycotina</taxon>
        <taxon>Agaricomycetes</taxon>
        <taxon>Agaricomycetidae</taxon>
        <taxon>Agaricales</taxon>
        <taxon>Marasmiineae</taxon>
        <taxon>Marasmiaceae</taxon>
        <taxon>Marasmius</taxon>
    </lineage>
</organism>
<dbReference type="SUPFAM" id="SSF52047">
    <property type="entry name" value="RNI-like"/>
    <property type="match status" value="1"/>
</dbReference>
<dbReference type="RefSeq" id="XP_043013017.1">
    <property type="nucleotide sequence ID" value="XM_043148418.1"/>
</dbReference>
<keyword evidence="3" id="KW-1185">Reference proteome</keyword>
<evidence type="ECO:0000313" key="3">
    <source>
        <dbReference type="Proteomes" id="UP001049176"/>
    </source>
</evidence>
<comment type="caution">
    <text evidence="2">The sequence shown here is derived from an EMBL/GenBank/DDBJ whole genome shotgun (WGS) entry which is preliminary data.</text>
</comment>
<proteinExistence type="predicted"/>
<dbReference type="Gene3D" id="3.80.10.10">
    <property type="entry name" value="Ribonuclease Inhibitor"/>
    <property type="match status" value="1"/>
</dbReference>
<dbReference type="Proteomes" id="UP001049176">
    <property type="component" value="Chromosome 2"/>
</dbReference>
<protein>
    <recommendedName>
        <fullName evidence="4">F-box domain-containing protein</fullName>
    </recommendedName>
</protein>
<dbReference type="OrthoDB" id="3365698at2759"/>
<evidence type="ECO:0000256" key="1">
    <source>
        <dbReference type="SAM" id="MobiDB-lite"/>
    </source>
</evidence>
<feature type="compositionally biased region" description="Basic and acidic residues" evidence="1">
    <location>
        <begin position="29"/>
        <end position="39"/>
    </location>
</feature>
<name>A0A9P7UXM8_9AGAR</name>
<evidence type="ECO:0000313" key="2">
    <source>
        <dbReference type="EMBL" id="KAG7096547.1"/>
    </source>
</evidence>
<dbReference type="KEGG" id="more:E1B28_003970"/>
<dbReference type="EMBL" id="CM032182">
    <property type="protein sequence ID" value="KAG7096547.1"/>
    <property type="molecule type" value="Genomic_DNA"/>
</dbReference>
<accession>A0A9P7UXM8</accession>